<dbReference type="InterPro" id="IPR001647">
    <property type="entry name" value="HTH_TetR"/>
</dbReference>
<dbReference type="InterPro" id="IPR009057">
    <property type="entry name" value="Homeodomain-like_sf"/>
</dbReference>
<evidence type="ECO:0000256" key="1">
    <source>
        <dbReference type="ARBA" id="ARBA00002856"/>
    </source>
</evidence>
<gene>
    <name evidence="9" type="ORF">JJB11_10200</name>
</gene>
<dbReference type="Pfam" id="PF00440">
    <property type="entry name" value="TetR_N"/>
    <property type="match status" value="1"/>
</dbReference>
<dbReference type="SUPFAM" id="SSF46689">
    <property type="entry name" value="Homeodomain-like"/>
    <property type="match status" value="1"/>
</dbReference>
<dbReference type="AlphaFoldDB" id="A0A934TSC8"/>
<evidence type="ECO:0000256" key="5">
    <source>
        <dbReference type="ARBA" id="ARBA00023163"/>
    </source>
</evidence>
<dbReference type="Pfam" id="PF02909">
    <property type="entry name" value="TetR_C_1"/>
    <property type="match status" value="1"/>
</dbReference>
<evidence type="ECO:0000259" key="8">
    <source>
        <dbReference type="PROSITE" id="PS50977"/>
    </source>
</evidence>
<keyword evidence="2" id="KW-0678">Repressor</keyword>
<evidence type="ECO:0000256" key="7">
    <source>
        <dbReference type="SAM" id="MobiDB-lite"/>
    </source>
</evidence>
<dbReference type="Proteomes" id="UP000630528">
    <property type="component" value="Unassembled WGS sequence"/>
</dbReference>
<dbReference type="PROSITE" id="PS50977">
    <property type="entry name" value="HTH_TETR_2"/>
    <property type="match status" value="1"/>
</dbReference>
<dbReference type="PANTHER" id="PTHR30055:SF151">
    <property type="entry name" value="TRANSCRIPTIONAL REGULATORY PROTEIN"/>
    <property type="match status" value="1"/>
</dbReference>
<dbReference type="PANTHER" id="PTHR30055">
    <property type="entry name" value="HTH-TYPE TRANSCRIPTIONAL REGULATOR RUTR"/>
    <property type="match status" value="1"/>
</dbReference>
<dbReference type="InterPro" id="IPR036271">
    <property type="entry name" value="Tet_transcr_reg_TetR-rel_C_sf"/>
</dbReference>
<dbReference type="Gene3D" id="1.10.10.60">
    <property type="entry name" value="Homeodomain-like"/>
    <property type="match status" value="1"/>
</dbReference>
<keyword evidence="5" id="KW-0804">Transcription</keyword>
<evidence type="ECO:0000256" key="3">
    <source>
        <dbReference type="ARBA" id="ARBA00023015"/>
    </source>
</evidence>
<evidence type="ECO:0000256" key="6">
    <source>
        <dbReference type="PROSITE-ProRule" id="PRU00335"/>
    </source>
</evidence>
<dbReference type="InterPro" id="IPR003012">
    <property type="entry name" value="Tet_transcr_reg_TetR"/>
</dbReference>
<dbReference type="GO" id="GO:0046677">
    <property type="term" value="P:response to antibiotic"/>
    <property type="evidence" value="ECO:0007669"/>
    <property type="project" value="InterPro"/>
</dbReference>
<dbReference type="Gene3D" id="1.10.357.10">
    <property type="entry name" value="Tetracycline Repressor, domain 2"/>
    <property type="match status" value="1"/>
</dbReference>
<dbReference type="InterPro" id="IPR004111">
    <property type="entry name" value="Repressor_TetR_C"/>
</dbReference>
<protein>
    <submittedName>
        <fullName evidence="9">TetR/AcrR family transcriptional regulator C-terminal domain-containing protein</fullName>
    </submittedName>
</protein>
<accession>A0A934TSC8</accession>
<dbReference type="EMBL" id="JAEPWM010000003">
    <property type="protein sequence ID" value="MBK6006463.1"/>
    <property type="molecule type" value="Genomic_DNA"/>
</dbReference>
<dbReference type="GO" id="GO:0045892">
    <property type="term" value="P:negative regulation of DNA-templated transcription"/>
    <property type="evidence" value="ECO:0007669"/>
    <property type="project" value="InterPro"/>
</dbReference>
<evidence type="ECO:0000256" key="2">
    <source>
        <dbReference type="ARBA" id="ARBA00022491"/>
    </source>
</evidence>
<comment type="caution">
    <text evidence="9">The sequence shown here is derived from an EMBL/GenBank/DDBJ whole genome shotgun (WGS) entry which is preliminary data.</text>
</comment>
<feature type="region of interest" description="Disordered" evidence="7">
    <location>
        <begin position="1"/>
        <end position="26"/>
    </location>
</feature>
<sequence length="248" mass="26919">MPSRDPVPARRGPRRAPSQARGRRVAAAAPALSPEGIVQEALALVAADGIAGLSTRKLGERLACEAMSIYHHFPSKQHLLDAMVDASIASLEWPDPALPAAEQLRQAMYAYRRMAHRQPALFPLLALHRLNTPTGVRFIERILGIVRQIVPDGERAARHFRTIGYFLVGAALDETAGYAKGPSAADPVSDEFIARECPNLVASARWFQQAEWDATFALGVEAMMAAVLRDAQPAGPAAIPTRPRRRAP</sequence>
<keyword evidence="3" id="KW-0805">Transcription regulation</keyword>
<feature type="DNA-binding region" description="H-T-H motif" evidence="6">
    <location>
        <begin position="54"/>
        <end position="73"/>
    </location>
</feature>
<reference evidence="9" key="2">
    <citation type="submission" date="2021-01" db="EMBL/GenBank/DDBJ databases">
        <authorList>
            <person name="Kang M."/>
        </authorList>
    </citation>
    <scope>NUCLEOTIDE SEQUENCE</scope>
    <source>
        <strain evidence="9">KACC 17527</strain>
    </source>
</reference>
<keyword evidence="10" id="KW-1185">Reference proteome</keyword>
<reference evidence="9" key="1">
    <citation type="journal article" date="2012" name="J. Microbiol. Biotechnol.">
        <title>Ramlibacter ginsenosidimutans sp. nov., with ginsenoside-converting activity.</title>
        <authorList>
            <person name="Wang L."/>
            <person name="An D.S."/>
            <person name="Kim S.G."/>
            <person name="Jin F.X."/>
            <person name="Kim S.C."/>
            <person name="Lee S.T."/>
            <person name="Im W.T."/>
        </authorList>
    </citation>
    <scope>NUCLEOTIDE SEQUENCE</scope>
    <source>
        <strain evidence="9">KACC 17527</strain>
    </source>
</reference>
<organism evidence="9 10">
    <name type="scientific">Ramlibacter ginsenosidimutans</name>
    <dbReference type="NCBI Taxonomy" id="502333"/>
    <lineage>
        <taxon>Bacteria</taxon>
        <taxon>Pseudomonadati</taxon>
        <taxon>Pseudomonadota</taxon>
        <taxon>Betaproteobacteria</taxon>
        <taxon>Burkholderiales</taxon>
        <taxon>Comamonadaceae</taxon>
        <taxon>Ramlibacter</taxon>
    </lineage>
</organism>
<comment type="function">
    <text evidence="1">TetR is the repressor of the tetracycline resistance element; its N-terminal region forms a helix-turn-helix structure and binds DNA. Binding of tetracycline to TetR reduces the repressor affinity for the tetracycline resistance gene (tetA) promoter operator sites.</text>
</comment>
<dbReference type="InterPro" id="IPR050109">
    <property type="entry name" value="HTH-type_TetR-like_transc_reg"/>
</dbReference>
<proteinExistence type="predicted"/>
<feature type="domain" description="HTH tetR-type" evidence="8">
    <location>
        <begin position="31"/>
        <end position="91"/>
    </location>
</feature>
<evidence type="ECO:0000256" key="4">
    <source>
        <dbReference type="ARBA" id="ARBA00023125"/>
    </source>
</evidence>
<evidence type="ECO:0000313" key="10">
    <source>
        <dbReference type="Proteomes" id="UP000630528"/>
    </source>
</evidence>
<name>A0A934TSC8_9BURK</name>
<evidence type="ECO:0000313" key="9">
    <source>
        <dbReference type="EMBL" id="MBK6006463.1"/>
    </source>
</evidence>
<dbReference type="GO" id="GO:0003700">
    <property type="term" value="F:DNA-binding transcription factor activity"/>
    <property type="evidence" value="ECO:0007669"/>
    <property type="project" value="TreeGrafter"/>
</dbReference>
<dbReference type="SUPFAM" id="SSF48498">
    <property type="entry name" value="Tetracyclin repressor-like, C-terminal domain"/>
    <property type="match status" value="1"/>
</dbReference>
<dbReference type="PRINTS" id="PR00400">
    <property type="entry name" value="TETREPRESSOR"/>
</dbReference>
<dbReference type="GO" id="GO:0000976">
    <property type="term" value="F:transcription cis-regulatory region binding"/>
    <property type="evidence" value="ECO:0007669"/>
    <property type="project" value="TreeGrafter"/>
</dbReference>
<dbReference type="RefSeq" id="WP_201169759.1">
    <property type="nucleotide sequence ID" value="NZ_JAEPWM010000003.1"/>
</dbReference>
<keyword evidence="4 6" id="KW-0238">DNA-binding</keyword>